<keyword evidence="3" id="KW-1185">Reference proteome</keyword>
<proteinExistence type="predicted"/>
<dbReference type="AlphaFoldDB" id="A0A8H8DI80"/>
<reference evidence="2 3" key="1">
    <citation type="journal article" name="Sci. Rep.">
        <title>Genome-scale phylogenetic analyses confirm Olpidium as the closest living zoosporic fungus to the non-flagellated, terrestrial fungi.</title>
        <authorList>
            <person name="Chang Y."/>
            <person name="Rochon D."/>
            <person name="Sekimoto S."/>
            <person name="Wang Y."/>
            <person name="Chovatia M."/>
            <person name="Sandor L."/>
            <person name="Salamov A."/>
            <person name="Grigoriev I.V."/>
            <person name="Stajich J.E."/>
            <person name="Spatafora J.W."/>
        </authorList>
    </citation>
    <scope>NUCLEOTIDE SEQUENCE [LARGE SCALE GENOMIC DNA]</scope>
    <source>
        <strain evidence="2">S191</strain>
    </source>
</reference>
<accession>A0A8H8DI80</accession>
<comment type="caution">
    <text evidence="2">The sequence shown here is derived from an EMBL/GenBank/DDBJ whole genome shotgun (WGS) entry which is preliminary data.</text>
</comment>
<feature type="compositionally biased region" description="Basic and acidic residues" evidence="1">
    <location>
        <begin position="16"/>
        <end position="30"/>
    </location>
</feature>
<gene>
    <name evidence="2" type="ORF">BJ554DRAFT_394</name>
</gene>
<protein>
    <submittedName>
        <fullName evidence="2">Uncharacterized protein</fullName>
    </submittedName>
</protein>
<feature type="compositionally biased region" description="Gly residues" evidence="1">
    <location>
        <begin position="1"/>
        <end position="10"/>
    </location>
</feature>
<feature type="region of interest" description="Disordered" evidence="1">
    <location>
        <begin position="1"/>
        <end position="60"/>
    </location>
</feature>
<feature type="non-terminal residue" evidence="2">
    <location>
        <position position="1"/>
    </location>
</feature>
<dbReference type="OrthoDB" id="18134at2759"/>
<evidence type="ECO:0000256" key="1">
    <source>
        <dbReference type="SAM" id="MobiDB-lite"/>
    </source>
</evidence>
<dbReference type="Proteomes" id="UP000673691">
    <property type="component" value="Unassembled WGS sequence"/>
</dbReference>
<feature type="non-terminal residue" evidence="2">
    <location>
        <position position="242"/>
    </location>
</feature>
<dbReference type="EMBL" id="JAEFCI010007176">
    <property type="protein sequence ID" value="KAG5459231.1"/>
    <property type="molecule type" value="Genomic_DNA"/>
</dbReference>
<organism evidence="2 3">
    <name type="scientific">Olpidium bornovanus</name>
    <dbReference type="NCBI Taxonomy" id="278681"/>
    <lineage>
        <taxon>Eukaryota</taxon>
        <taxon>Fungi</taxon>
        <taxon>Fungi incertae sedis</taxon>
        <taxon>Olpidiomycota</taxon>
        <taxon>Olpidiomycotina</taxon>
        <taxon>Olpidiomycetes</taxon>
        <taxon>Olpidiales</taxon>
        <taxon>Olpidiaceae</taxon>
        <taxon>Olpidium</taxon>
    </lineage>
</organism>
<feature type="compositionally biased region" description="Low complexity" evidence="1">
    <location>
        <begin position="46"/>
        <end position="60"/>
    </location>
</feature>
<evidence type="ECO:0000313" key="3">
    <source>
        <dbReference type="Proteomes" id="UP000673691"/>
    </source>
</evidence>
<evidence type="ECO:0000313" key="2">
    <source>
        <dbReference type="EMBL" id="KAG5459231.1"/>
    </source>
</evidence>
<sequence length="242" mass="25429">SPGLLRGGGPVRLHRGRQDSLARVEGEARPAKRTFAEPSSTTVLSDGAGPAVDPAGGADVSGSAARQSEAFVGSMLTRLASCESMYTSLAFLKPSIFRKEDFLTNAYASILEDIKKETATRWSSSGSASPPSRDDCGSISDLRGSVDGDAFFVVDFAVRLHGLIKVRRALIAVYKCLASLDGQQQQQQTSSASAGAMVPAGPTDADDLGVAVDRYTLLQGVLDEVRGIRTLATSDSNLCNPF</sequence>
<name>A0A8H8DI80_9FUNG</name>